<name>A0ABV6QH04_9ACTN</name>
<dbReference type="Proteomes" id="UP001589890">
    <property type="component" value="Unassembled WGS sequence"/>
</dbReference>
<evidence type="ECO:0000313" key="3">
    <source>
        <dbReference type="Proteomes" id="UP001589890"/>
    </source>
</evidence>
<dbReference type="EMBL" id="JBHLTC010000008">
    <property type="protein sequence ID" value="MFC0623929.1"/>
    <property type="molecule type" value="Genomic_DNA"/>
</dbReference>
<proteinExistence type="predicted"/>
<protein>
    <submittedName>
        <fullName evidence="2">Uncharacterized protein</fullName>
    </submittedName>
</protein>
<dbReference type="RefSeq" id="WP_380044633.1">
    <property type="nucleotide sequence ID" value="NZ_JBHLTC010000008.1"/>
</dbReference>
<keyword evidence="1" id="KW-0732">Signal</keyword>
<accession>A0ABV6QH04</accession>
<comment type="caution">
    <text evidence="2">The sequence shown here is derived from an EMBL/GenBank/DDBJ whole genome shotgun (WGS) entry which is preliminary data.</text>
</comment>
<reference evidence="2 3" key="1">
    <citation type="submission" date="2024-09" db="EMBL/GenBank/DDBJ databases">
        <authorList>
            <person name="Sun Q."/>
            <person name="Mori K."/>
        </authorList>
    </citation>
    <scope>NUCLEOTIDE SEQUENCE [LARGE SCALE GENOMIC DNA]</scope>
    <source>
        <strain evidence="2 3">CGMCC 1.15906</strain>
    </source>
</reference>
<gene>
    <name evidence="2" type="ORF">ACFFGN_07640</name>
</gene>
<feature type="signal peptide" evidence="1">
    <location>
        <begin position="1"/>
        <end position="32"/>
    </location>
</feature>
<evidence type="ECO:0000313" key="2">
    <source>
        <dbReference type="EMBL" id="MFC0623929.1"/>
    </source>
</evidence>
<organism evidence="2 3">
    <name type="scientific">Kribbella deserti</name>
    <dbReference type="NCBI Taxonomy" id="1926257"/>
    <lineage>
        <taxon>Bacteria</taxon>
        <taxon>Bacillati</taxon>
        <taxon>Actinomycetota</taxon>
        <taxon>Actinomycetes</taxon>
        <taxon>Propionibacteriales</taxon>
        <taxon>Kribbellaceae</taxon>
        <taxon>Kribbella</taxon>
    </lineage>
</organism>
<sequence>MRSTLVNRLVRLATTGAMVAGGLALIGAPSEAAPPKRTEGHVTGDAWISFSLDPGNPCAGSLSTRTAIRTRWSATKWSLATPAARSASTTRRRMARAG</sequence>
<keyword evidence="3" id="KW-1185">Reference proteome</keyword>
<evidence type="ECO:0000256" key="1">
    <source>
        <dbReference type="SAM" id="SignalP"/>
    </source>
</evidence>
<feature type="chain" id="PRO_5045730177" evidence="1">
    <location>
        <begin position="33"/>
        <end position="98"/>
    </location>
</feature>